<dbReference type="SUPFAM" id="SSF51735">
    <property type="entry name" value="NAD(P)-binding Rossmann-fold domains"/>
    <property type="match status" value="1"/>
</dbReference>
<dbReference type="Gene3D" id="3.40.50.720">
    <property type="entry name" value="NAD(P)-binding Rossmann-like Domain"/>
    <property type="match status" value="1"/>
</dbReference>
<organism evidence="2">
    <name type="scientific">Microvirga ossetica</name>
    <dbReference type="NCBI Taxonomy" id="1882682"/>
    <lineage>
        <taxon>Bacteria</taxon>
        <taxon>Pseudomonadati</taxon>
        <taxon>Pseudomonadota</taxon>
        <taxon>Alphaproteobacteria</taxon>
        <taxon>Hyphomicrobiales</taxon>
        <taxon>Methylobacteriaceae</taxon>
        <taxon>Microvirga</taxon>
    </lineage>
</organism>
<dbReference type="AlphaFoldDB" id="A0A1B2EMN9"/>
<dbReference type="Pfam" id="PF03807">
    <property type="entry name" value="F420_oxidored"/>
    <property type="match status" value="1"/>
</dbReference>
<dbReference type="InterPro" id="IPR028939">
    <property type="entry name" value="P5C_Rdtase_cat_N"/>
</dbReference>
<dbReference type="KEGG" id="moc:BB934_26030"/>
<sequence>MQPGMNVYLLLIQQGAASARWKKTFMTQTIGFIGSGMISGQVARLAIAAGLNVILSNSRGPETLADLSAELGEHARAATPAEAAREGDLVASILTESPAAAG</sequence>
<dbReference type="InterPro" id="IPR036291">
    <property type="entry name" value="NAD(P)-bd_dom_sf"/>
</dbReference>
<accession>A0A1B2EMN9</accession>
<evidence type="ECO:0000259" key="1">
    <source>
        <dbReference type="Pfam" id="PF03807"/>
    </source>
</evidence>
<protein>
    <recommendedName>
        <fullName evidence="1">Pyrroline-5-carboxylate reductase catalytic N-terminal domain-containing protein</fullName>
    </recommendedName>
</protein>
<evidence type="ECO:0000313" key="2">
    <source>
        <dbReference type="EMBL" id="ANY81246.1"/>
    </source>
</evidence>
<dbReference type="EMBL" id="CP016616">
    <property type="protein sequence ID" value="ANY81246.1"/>
    <property type="molecule type" value="Genomic_DNA"/>
</dbReference>
<gene>
    <name evidence="2" type="ORF">BB934_26030</name>
</gene>
<proteinExistence type="predicted"/>
<reference evidence="2" key="1">
    <citation type="submission" date="2016-07" db="EMBL/GenBank/DDBJ databases">
        <title>Microvirga ossetica sp. nov. a new species of rhizobia isolated from root nodules of the legume species Vicia alpestris Steven originated from North Ossetia region in the Caucasus.</title>
        <authorList>
            <person name="Safronova V.I."/>
            <person name="Kuznetsova I.G."/>
            <person name="Sazanova A.L."/>
            <person name="Belimov A."/>
            <person name="Andronov E."/>
            <person name="Osledkin Y.S."/>
            <person name="Onishchuk O.P."/>
            <person name="Kurchak O.N."/>
            <person name="Shaposhnikov A.I."/>
            <person name="Willems A."/>
            <person name="Tikhonovich I.A."/>
        </authorList>
    </citation>
    <scope>NUCLEOTIDE SEQUENCE [LARGE SCALE GENOMIC DNA]</scope>
    <source>
        <strain evidence="2">V5/3M</strain>
    </source>
</reference>
<name>A0A1B2EMN9_9HYPH</name>
<feature type="domain" description="Pyrroline-5-carboxylate reductase catalytic N-terminal" evidence="1">
    <location>
        <begin position="29"/>
        <end position="90"/>
    </location>
</feature>